<accession>A0ABQ1I6Z9</accession>
<organism evidence="4 5">
    <name type="scientific">Agarivorans gilvus</name>
    <dbReference type="NCBI Taxonomy" id="680279"/>
    <lineage>
        <taxon>Bacteria</taxon>
        <taxon>Pseudomonadati</taxon>
        <taxon>Pseudomonadota</taxon>
        <taxon>Gammaproteobacteria</taxon>
        <taxon>Alteromonadales</taxon>
        <taxon>Alteromonadaceae</taxon>
        <taxon>Agarivorans</taxon>
    </lineage>
</organism>
<dbReference type="CDD" id="cd04301">
    <property type="entry name" value="NAT_SF"/>
    <property type="match status" value="1"/>
</dbReference>
<proteinExistence type="predicted"/>
<evidence type="ECO:0000256" key="1">
    <source>
        <dbReference type="ARBA" id="ARBA00022679"/>
    </source>
</evidence>
<keyword evidence="2" id="KW-0012">Acyltransferase</keyword>
<dbReference type="Proteomes" id="UP000651977">
    <property type="component" value="Unassembled WGS sequence"/>
</dbReference>
<keyword evidence="1" id="KW-0808">Transferase</keyword>
<dbReference type="Gene3D" id="3.40.630.30">
    <property type="match status" value="1"/>
</dbReference>
<name>A0ABQ1I6Z9_9ALTE</name>
<dbReference type="PROSITE" id="PS51186">
    <property type="entry name" value="GNAT"/>
    <property type="match status" value="1"/>
</dbReference>
<dbReference type="Pfam" id="PF00583">
    <property type="entry name" value="Acetyltransf_1"/>
    <property type="match status" value="1"/>
</dbReference>
<gene>
    <name evidence="4" type="ORF">GCM10007414_33200</name>
</gene>
<dbReference type="InterPro" id="IPR016181">
    <property type="entry name" value="Acyl_CoA_acyltransferase"/>
</dbReference>
<dbReference type="SUPFAM" id="SSF55729">
    <property type="entry name" value="Acyl-CoA N-acyltransferases (Nat)"/>
    <property type="match status" value="1"/>
</dbReference>
<comment type="caution">
    <text evidence="4">The sequence shown here is derived from an EMBL/GenBank/DDBJ whole genome shotgun (WGS) entry which is preliminary data.</text>
</comment>
<evidence type="ECO:0000313" key="5">
    <source>
        <dbReference type="Proteomes" id="UP000651977"/>
    </source>
</evidence>
<sequence>MHRRLSNKYGEELQLRPLRSSDASNFADFLRNLGTETRARFGPHPLDESTAHALCTAQPEAQIQRLVLCEKQAIVGYFILDFTPAEAEQQRYQQAGIGLNFQLEPRFAPCIADHYQNQGLASLAMAELISYCQQQGLKSLVLMGGTQASNLRAIHFYKKAGFAEIGRFYTAYNQQDNLDMRLSL</sequence>
<evidence type="ECO:0000259" key="3">
    <source>
        <dbReference type="PROSITE" id="PS51186"/>
    </source>
</evidence>
<feature type="domain" description="N-acetyltransferase" evidence="3">
    <location>
        <begin position="13"/>
        <end position="184"/>
    </location>
</feature>
<dbReference type="PANTHER" id="PTHR43072">
    <property type="entry name" value="N-ACETYLTRANSFERASE"/>
    <property type="match status" value="1"/>
</dbReference>
<dbReference type="RefSeq" id="WP_055733944.1">
    <property type="nucleotide sequence ID" value="NZ_BMDY01000024.1"/>
</dbReference>
<evidence type="ECO:0000256" key="2">
    <source>
        <dbReference type="ARBA" id="ARBA00023315"/>
    </source>
</evidence>
<evidence type="ECO:0000313" key="4">
    <source>
        <dbReference type="EMBL" id="GGB17133.1"/>
    </source>
</evidence>
<dbReference type="PANTHER" id="PTHR43072:SF23">
    <property type="entry name" value="UPF0039 PROTEIN C11D3.02C"/>
    <property type="match status" value="1"/>
</dbReference>
<dbReference type="InterPro" id="IPR000182">
    <property type="entry name" value="GNAT_dom"/>
</dbReference>
<protein>
    <recommendedName>
        <fullName evidence="3">N-acetyltransferase domain-containing protein</fullName>
    </recommendedName>
</protein>
<reference evidence="5" key="1">
    <citation type="journal article" date="2019" name="Int. J. Syst. Evol. Microbiol.">
        <title>The Global Catalogue of Microorganisms (GCM) 10K type strain sequencing project: providing services to taxonomists for standard genome sequencing and annotation.</title>
        <authorList>
            <consortium name="The Broad Institute Genomics Platform"/>
            <consortium name="The Broad Institute Genome Sequencing Center for Infectious Disease"/>
            <person name="Wu L."/>
            <person name="Ma J."/>
        </authorList>
    </citation>
    <scope>NUCLEOTIDE SEQUENCE [LARGE SCALE GENOMIC DNA]</scope>
    <source>
        <strain evidence="5">CGMCC 1.10131</strain>
    </source>
</reference>
<keyword evidence="5" id="KW-1185">Reference proteome</keyword>
<dbReference type="EMBL" id="BMDY01000024">
    <property type="protein sequence ID" value="GGB17133.1"/>
    <property type="molecule type" value="Genomic_DNA"/>
</dbReference>